<sequence>MANNKKQIRVDLYTKKNCGQCRMTKKLLDHYDIAYFETDISALSEDEINNLKDEGFWQAPIVSFRYLETGKSARWSQTGMWGGFQPDAIKKLAVLYGTKRNKAVEEQ</sequence>
<dbReference type="InterPro" id="IPR002109">
    <property type="entry name" value="Glutaredoxin"/>
</dbReference>
<accession>A0A1S5RCS4</accession>
<reference evidence="2 3" key="1">
    <citation type="journal article" date="2016" name="J. Dairy Sci.">
        <title>Characterization and adsorption of Lactobacillus virulent phage P1.</title>
        <authorList>
            <person name="Chen X."/>
            <person name="Xi Y."/>
            <person name="Zhang H."/>
            <person name="Wang Z."/>
            <person name="Fan M."/>
            <person name="Liu Y."/>
            <person name="Wu W."/>
        </authorList>
    </citation>
    <scope>NUCLEOTIDE SEQUENCE [LARGE SCALE GENOMIC DNA]</scope>
</reference>
<proteinExistence type="predicted"/>
<organism evidence="2 3">
    <name type="scientific">Lactobacillus phage P1</name>
    <dbReference type="NCBI Taxonomy" id="1846168"/>
    <lineage>
        <taxon>Viruses</taxon>
        <taxon>Duplodnaviria</taxon>
        <taxon>Heunggongvirae</taxon>
        <taxon>Uroviricota</taxon>
        <taxon>Caudoviricetes</taxon>
        <taxon>Tybeckvirinae</taxon>
        <taxon>Maenadvirus</taxon>
        <taxon>Maenadvirus P1</taxon>
    </lineage>
</organism>
<dbReference type="Pfam" id="PF00462">
    <property type="entry name" value="Glutaredoxin"/>
    <property type="match status" value="1"/>
</dbReference>
<evidence type="ECO:0000313" key="3">
    <source>
        <dbReference type="Proteomes" id="UP000222183"/>
    </source>
</evidence>
<dbReference type="Gene3D" id="3.40.30.10">
    <property type="entry name" value="Glutaredoxin"/>
    <property type="match status" value="1"/>
</dbReference>
<feature type="domain" description="Glutaredoxin" evidence="1">
    <location>
        <begin position="10"/>
        <end position="46"/>
    </location>
</feature>
<dbReference type="EMBL" id="KX223815">
    <property type="protein sequence ID" value="ANO57971.1"/>
    <property type="molecule type" value="Genomic_DNA"/>
</dbReference>
<dbReference type="InterPro" id="IPR036249">
    <property type="entry name" value="Thioredoxin-like_sf"/>
</dbReference>
<evidence type="ECO:0000259" key="1">
    <source>
        <dbReference type="Pfam" id="PF00462"/>
    </source>
</evidence>
<dbReference type="SUPFAM" id="SSF52833">
    <property type="entry name" value="Thioredoxin-like"/>
    <property type="match status" value="1"/>
</dbReference>
<gene>
    <name evidence="2" type="ORF">LVP1_g042</name>
</gene>
<protein>
    <recommendedName>
        <fullName evidence="1">Glutaredoxin domain-containing protein</fullName>
    </recommendedName>
</protein>
<dbReference type="Proteomes" id="UP000222183">
    <property type="component" value="Segment"/>
</dbReference>
<keyword evidence="3" id="KW-1185">Reference proteome</keyword>
<dbReference type="PROSITE" id="PS51354">
    <property type="entry name" value="GLUTAREDOXIN_2"/>
    <property type="match status" value="1"/>
</dbReference>
<name>A0A1S5RCS4_9CAUD</name>
<evidence type="ECO:0000313" key="2">
    <source>
        <dbReference type="EMBL" id="ANO57971.1"/>
    </source>
</evidence>